<accession>A0A0C9UHL3</accession>
<dbReference type="EMBL" id="KN837464">
    <property type="protein sequence ID" value="KIJ24710.1"/>
    <property type="molecule type" value="Genomic_DNA"/>
</dbReference>
<dbReference type="AlphaFoldDB" id="A0A0C9UHL3"/>
<gene>
    <name evidence="2" type="ORF">M422DRAFT_274464</name>
</gene>
<keyword evidence="3" id="KW-1185">Reference proteome</keyword>
<evidence type="ECO:0000313" key="3">
    <source>
        <dbReference type="Proteomes" id="UP000054279"/>
    </source>
</evidence>
<evidence type="ECO:0000259" key="1">
    <source>
        <dbReference type="PROSITE" id="PS50011"/>
    </source>
</evidence>
<dbReference type="GO" id="GO:0005524">
    <property type="term" value="F:ATP binding"/>
    <property type="evidence" value="ECO:0007669"/>
    <property type="project" value="InterPro"/>
</dbReference>
<protein>
    <recommendedName>
        <fullName evidence="1">Protein kinase domain-containing protein</fullName>
    </recommendedName>
</protein>
<feature type="domain" description="Protein kinase" evidence="1">
    <location>
        <begin position="66"/>
        <end position="307"/>
    </location>
</feature>
<dbReference type="Gene3D" id="1.10.510.10">
    <property type="entry name" value="Transferase(Phosphotransferase) domain 1"/>
    <property type="match status" value="1"/>
</dbReference>
<sequence length="307" mass="34603">MSLRHVRVMWHFQSVSTYSSAFPEPQDPLNGNQDTTFKRKRDPLIEPSFFLDSDSGRVACIYEDDLVTGVLISAGSNVSVYLSQLRSRVGNRRALGKKYALKKVSSDSRSYSLEYEGKTYETLSRLIPNAVVSYRRRVYKKTKWKDSDTQSSSHQGPFSFSDFILITCLLISSTCLSTLDLSMAILFPTVFILTLHGGTPSNSSKSFADGHLRLTDFGTTMLDTKENWRRKTGGTFPLKVRELLTGLNEAPYYGSRKPADLWAIGLILYGMIFGKVPYKVNIDAKVYSKLITFLSEEKWPPILLIGL</sequence>
<organism evidence="2 3">
    <name type="scientific">Sphaerobolus stellatus (strain SS14)</name>
    <dbReference type="NCBI Taxonomy" id="990650"/>
    <lineage>
        <taxon>Eukaryota</taxon>
        <taxon>Fungi</taxon>
        <taxon>Dikarya</taxon>
        <taxon>Basidiomycota</taxon>
        <taxon>Agaricomycotina</taxon>
        <taxon>Agaricomycetes</taxon>
        <taxon>Phallomycetidae</taxon>
        <taxon>Geastrales</taxon>
        <taxon>Sphaerobolaceae</taxon>
        <taxon>Sphaerobolus</taxon>
    </lineage>
</organism>
<dbReference type="HOGENOM" id="CLU_1122399_0_0_1"/>
<name>A0A0C9UHL3_SPHS4</name>
<dbReference type="OrthoDB" id="193860at2759"/>
<reference evidence="2 3" key="1">
    <citation type="submission" date="2014-06" db="EMBL/GenBank/DDBJ databases">
        <title>Evolutionary Origins and Diversification of the Mycorrhizal Mutualists.</title>
        <authorList>
            <consortium name="DOE Joint Genome Institute"/>
            <consortium name="Mycorrhizal Genomics Consortium"/>
            <person name="Kohler A."/>
            <person name="Kuo A."/>
            <person name="Nagy L.G."/>
            <person name="Floudas D."/>
            <person name="Copeland A."/>
            <person name="Barry K.W."/>
            <person name="Cichocki N."/>
            <person name="Veneault-Fourrey C."/>
            <person name="LaButti K."/>
            <person name="Lindquist E.A."/>
            <person name="Lipzen A."/>
            <person name="Lundell T."/>
            <person name="Morin E."/>
            <person name="Murat C."/>
            <person name="Riley R."/>
            <person name="Ohm R."/>
            <person name="Sun H."/>
            <person name="Tunlid A."/>
            <person name="Henrissat B."/>
            <person name="Grigoriev I.V."/>
            <person name="Hibbett D.S."/>
            <person name="Martin F."/>
        </authorList>
    </citation>
    <scope>NUCLEOTIDE SEQUENCE [LARGE SCALE GENOMIC DNA]</scope>
    <source>
        <strain evidence="2 3">SS14</strain>
    </source>
</reference>
<proteinExistence type="predicted"/>
<dbReference type="InterPro" id="IPR000719">
    <property type="entry name" value="Prot_kinase_dom"/>
</dbReference>
<dbReference type="GO" id="GO:0004672">
    <property type="term" value="F:protein kinase activity"/>
    <property type="evidence" value="ECO:0007669"/>
    <property type="project" value="InterPro"/>
</dbReference>
<evidence type="ECO:0000313" key="2">
    <source>
        <dbReference type="EMBL" id="KIJ24710.1"/>
    </source>
</evidence>
<dbReference type="Proteomes" id="UP000054279">
    <property type="component" value="Unassembled WGS sequence"/>
</dbReference>
<dbReference type="SUPFAM" id="SSF56112">
    <property type="entry name" value="Protein kinase-like (PK-like)"/>
    <property type="match status" value="1"/>
</dbReference>
<dbReference type="PROSITE" id="PS50011">
    <property type="entry name" value="PROTEIN_KINASE_DOM"/>
    <property type="match status" value="1"/>
</dbReference>
<dbReference type="InterPro" id="IPR011009">
    <property type="entry name" value="Kinase-like_dom_sf"/>
</dbReference>